<proteinExistence type="predicted"/>
<dbReference type="Gene3D" id="3.30.70.270">
    <property type="match status" value="1"/>
</dbReference>
<keyword evidence="3" id="KW-1185">Reference proteome</keyword>
<comment type="caution">
    <text evidence="2">The sequence shown here is derived from an EMBL/GenBank/DDBJ whole genome shotgun (WGS) entry which is preliminary data.</text>
</comment>
<reference evidence="2 3" key="1">
    <citation type="submission" date="2022-01" db="EMBL/GenBank/DDBJ databases">
        <authorList>
            <person name="Xiong W."/>
            <person name="Schranz E."/>
        </authorList>
    </citation>
    <scope>NUCLEOTIDE SEQUENCE [LARGE SCALE GENOMIC DNA]</scope>
</reference>
<dbReference type="InterPro" id="IPR043128">
    <property type="entry name" value="Rev_trsase/Diguanyl_cyclase"/>
</dbReference>
<gene>
    <name evidence="2" type="ORF">LVIROSA_LOCUS35356</name>
</gene>
<dbReference type="FunFam" id="3.30.70.270:FF:000020">
    <property type="entry name" value="Transposon Tf2-6 polyprotein-like Protein"/>
    <property type="match status" value="1"/>
</dbReference>
<dbReference type="SUPFAM" id="SSF56672">
    <property type="entry name" value="DNA/RNA polymerases"/>
    <property type="match status" value="1"/>
</dbReference>
<dbReference type="InterPro" id="IPR041577">
    <property type="entry name" value="RT_RNaseH_2"/>
</dbReference>
<dbReference type="PANTHER" id="PTHR33064:SF37">
    <property type="entry name" value="RIBONUCLEASE H"/>
    <property type="match status" value="1"/>
</dbReference>
<evidence type="ECO:0000313" key="3">
    <source>
        <dbReference type="Proteomes" id="UP001157418"/>
    </source>
</evidence>
<dbReference type="Proteomes" id="UP001157418">
    <property type="component" value="Unassembled WGS sequence"/>
</dbReference>
<dbReference type="Pfam" id="PF17919">
    <property type="entry name" value="RT_RNaseH_2"/>
    <property type="match status" value="1"/>
</dbReference>
<name>A0AAU9PHT6_9ASTR</name>
<dbReference type="PANTHER" id="PTHR33064">
    <property type="entry name" value="POL PROTEIN"/>
    <property type="match status" value="1"/>
</dbReference>
<protein>
    <recommendedName>
        <fullName evidence="1">Reverse transcriptase/retrotransposon-derived protein RNase H-like domain-containing protein</fullName>
    </recommendedName>
</protein>
<organism evidence="2 3">
    <name type="scientific">Lactuca virosa</name>
    <dbReference type="NCBI Taxonomy" id="75947"/>
    <lineage>
        <taxon>Eukaryota</taxon>
        <taxon>Viridiplantae</taxon>
        <taxon>Streptophyta</taxon>
        <taxon>Embryophyta</taxon>
        <taxon>Tracheophyta</taxon>
        <taxon>Spermatophyta</taxon>
        <taxon>Magnoliopsida</taxon>
        <taxon>eudicotyledons</taxon>
        <taxon>Gunneridae</taxon>
        <taxon>Pentapetalae</taxon>
        <taxon>asterids</taxon>
        <taxon>campanulids</taxon>
        <taxon>Asterales</taxon>
        <taxon>Asteraceae</taxon>
        <taxon>Cichorioideae</taxon>
        <taxon>Cichorieae</taxon>
        <taxon>Lactucinae</taxon>
        <taxon>Lactuca</taxon>
    </lineage>
</organism>
<evidence type="ECO:0000259" key="1">
    <source>
        <dbReference type="Pfam" id="PF17919"/>
    </source>
</evidence>
<feature type="domain" description="Reverse transcriptase/retrotransposon-derived protein RNase H-like" evidence="1">
    <location>
        <begin position="77"/>
        <end position="152"/>
    </location>
</feature>
<dbReference type="InterPro" id="IPR051320">
    <property type="entry name" value="Viral_Replic_Matur_Polypro"/>
</dbReference>
<evidence type="ECO:0000313" key="2">
    <source>
        <dbReference type="EMBL" id="CAH1449902.1"/>
    </source>
</evidence>
<sequence>MHVCGKQNKLLRHIISTIGVEVDPEKLDAIQNWPTPKNLTTLRGFLGLTGYYHRFVPKYATIAAGVTDILRKPHFAWSHEAQSSFQNLKIDMFHLITLTLLDFTKSFDITTYASNIAIRAVIFQQDRPIAFFNKRLCNCMQSASAYVRELLS</sequence>
<dbReference type="AlphaFoldDB" id="A0AAU9PHT6"/>
<dbReference type="InterPro" id="IPR043502">
    <property type="entry name" value="DNA/RNA_pol_sf"/>
</dbReference>
<dbReference type="EMBL" id="CAKMRJ010005634">
    <property type="protein sequence ID" value="CAH1449902.1"/>
    <property type="molecule type" value="Genomic_DNA"/>
</dbReference>
<accession>A0AAU9PHT6</accession>